<reference evidence="6" key="1">
    <citation type="submission" date="2020-05" db="EMBL/GenBank/DDBJ databases">
        <authorList>
            <person name="Chiriac C."/>
            <person name="Salcher M."/>
            <person name="Ghai R."/>
            <person name="Kavagutti S V."/>
        </authorList>
    </citation>
    <scope>NUCLEOTIDE SEQUENCE</scope>
</reference>
<keyword evidence="4 5" id="KW-0472">Membrane</keyword>
<dbReference type="InterPro" id="IPR032808">
    <property type="entry name" value="DoxX"/>
</dbReference>
<dbReference type="GO" id="GO:0016020">
    <property type="term" value="C:membrane"/>
    <property type="evidence" value="ECO:0007669"/>
    <property type="project" value="UniProtKB-SubCell"/>
</dbReference>
<keyword evidence="3 5" id="KW-1133">Transmembrane helix</keyword>
<evidence type="ECO:0000313" key="6">
    <source>
        <dbReference type="EMBL" id="CAB4936670.1"/>
    </source>
</evidence>
<feature type="transmembrane region" description="Helical" evidence="5">
    <location>
        <begin position="94"/>
        <end position="112"/>
    </location>
</feature>
<evidence type="ECO:0000256" key="5">
    <source>
        <dbReference type="SAM" id="Phobius"/>
    </source>
</evidence>
<dbReference type="Pfam" id="PF13564">
    <property type="entry name" value="DoxX_2"/>
    <property type="match status" value="1"/>
</dbReference>
<dbReference type="AlphaFoldDB" id="A0A6J7J0Z3"/>
<keyword evidence="2 5" id="KW-0812">Transmembrane</keyword>
<proteinExistence type="predicted"/>
<accession>A0A6J7J0Z3</accession>
<gene>
    <name evidence="6" type="ORF">UFOPK3774_00380</name>
</gene>
<evidence type="ECO:0000256" key="1">
    <source>
        <dbReference type="ARBA" id="ARBA00004141"/>
    </source>
</evidence>
<sequence length="114" mass="12038">MALIILAGFLALATLMSAFGKLKKIPTVMEMMAHVGVKPNQIPQLAAIEIAGALGLVIGIWIPVLGTLAAIGFTLYFAGAVLGHVRKGDKGKDLMPAFFLLLIAVVTTLLQLKR</sequence>
<evidence type="ECO:0000256" key="2">
    <source>
        <dbReference type="ARBA" id="ARBA00022692"/>
    </source>
</evidence>
<organism evidence="6">
    <name type="scientific">freshwater metagenome</name>
    <dbReference type="NCBI Taxonomy" id="449393"/>
    <lineage>
        <taxon>unclassified sequences</taxon>
        <taxon>metagenomes</taxon>
        <taxon>ecological metagenomes</taxon>
    </lineage>
</organism>
<protein>
    <submittedName>
        <fullName evidence="6">Unannotated protein</fullName>
    </submittedName>
</protein>
<evidence type="ECO:0000256" key="3">
    <source>
        <dbReference type="ARBA" id="ARBA00022989"/>
    </source>
</evidence>
<dbReference type="EMBL" id="CAFBNG010000048">
    <property type="protein sequence ID" value="CAB4936670.1"/>
    <property type="molecule type" value="Genomic_DNA"/>
</dbReference>
<feature type="transmembrane region" description="Helical" evidence="5">
    <location>
        <begin position="60"/>
        <end position="82"/>
    </location>
</feature>
<evidence type="ECO:0000256" key="4">
    <source>
        <dbReference type="ARBA" id="ARBA00023136"/>
    </source>
</evidence>
<comment type="subcellular location">
    <subcellularLocation>
        <location evidence="1">Membrane</location>
        <topology evidence="1">Multi-pass membrane protein</topology>
    </subcellularLocation>
</comment>
<name>A0A6J7J0Z3_9ZZZZ</name>